<dbReference type="VEuPathDB" id="TriTrypDB:TvY486_0401920"/>
<sequence>MSGYKRGIREPSSATVDTRHGKRKRCHMTEVDGAVHKVTPKTLIDDRSKLISTGSSLRDGGNRTSEVLHCVGQHEQSLMADPIYRIMRSVPRSDVLEIRRCKLGIEECERAVYYFDSYFMKNPLRCLRLQIGCCRSSGFQLFYPKLHHHRLTLRFLDLSRNDLDEDDVATLIQLLGMDGADSSECSSPLEVVDLSYNHRIGNHGALVLLETLRHSARIRAVVLKCISVDDSGAVGIASLLQQWPKSSALEQNIELSAFQMPNSGSRTGFFLCLNENRIGAGGTVALGKGIPEHVSLTACKQYPVVRKKHRAM</sequence>
<feature type="region of interest" description="Disordered" evidence="1">
    <location>
        <begin position="1"/>
        <end position="23"/>
    </location>
</feature>
<evidence type="ECO:0000313" key="2">
    <source>
        <dbReference type="EMBL" id="CCC47526.1"/>
    </source>
</evidence>
<protein>
    <submittedName>
        <fullName evidence="2">Uncharacterized protein</fullName>
    </submittedName>
</protein>
<dbReference type="AlphaFoldDB" id="G0TU92"/>
<name>G0TU92_TRYVY</name>
<gene>
    <name evidence="2" type="ORF">TVY486_0401920</name>
</gene>
<accession>G0TU92</accession>
<evidence type="ECO:0000256" key="1">
    <source>
        <dbReference type="SAM" id="MobiDB-lite"/>
    </source>
</evidence>
<dbReference type="InterPro" id="IPR032675">
    <property type="entry name" value="LRR_dom_sf"/>
</dbReference>
<organism evidence="2">
    <name type="scientific">Trypanosoma vivax (strain Y486)</name>
    <dbReference type="NCBI Taxonomy" id="1055687"/>
    <lineage>
        <taxon>Eukaryota</taxon>
        <taxon>Discoba</taxon>
        <taxon>Euglenozoa</taxon>
        <taxon>Kinetoplastea</taxon>
        <taxon>Metakinetoplastina</taxon>
        <taxon>Trypanosomatida</taxon>
        <taxon>Trypanosomatidae</taxon>
        <taxon>Trypanosoma</taxon>
        <taxon>Duttonella</taxon>
    </lineage>
</organism>
<dbReference type="SUPFAM" id="SSF52047">
    <property type="entry name" value="RNI-like"/>
    <property type="match status" value="1"/>
</dbReference>
<proteinExistence type="predicted"/>
<reference evidence="2" key="1">
    <citation type="journal article" date="2012" name="Proc. Natl. Acad. Sci. U.S.A.">
        <title>Antigenic diversity is generated by distinct evolutionary mechanisms in African trypanosome species.</title>
        <authorList>
            <person name="Jackson A.P."/>
            <person name="Berry A."/>
            <person name="Aslett M."/>
            <person name="Allison H.C."/>
            <person name="Burton P."/>
            <person name="Vavrova-Anderson J."/>
            <person name="Brown R."/>
            <person name="Browne H."/>
            <person name="Corton N."/>
            <person name="Hauser H."/>
            <person name="Gamble J."/>
            <person name="Gilderthorp R."/>
            <person name="Marcello L."/>
            <person name="McQuillan J."/>
            <person name="Otto T.D."/>
            <person name="Quail M.A."/>
            <person name="Sanders M.J."/>
            <person name="van Tonder A."/>
            <person name="Ginger M.L."/>
            <person name="Field M.C."/>
            <person name="Barry J.D."/>
            <person name="Hertz-Fowler C."/>
            <person name="Berriman M."/>
        </authorList>
    </citation>
    <scope>NUCLEOTIDE SEQUENCE</scope>
    <source>
        <strain evidence="2">Y486</strain>
    </source>
</reference>
<dbReference type="EMBL" id="HE573020">
    <property type="protein sequence ID" value="CCC47526.1"/>
    <property type="molecule type" value="Genomic_DNA"/>
</dbReference>
<dbReference type="Gene3D" id="3.80.10.10">
    <property type="entry name" value="Ribonuclease Inhibitor"/>
    <property type="match status" value="1"/>
</dbReference>